<dbReference type="GO" id="GO:0016705">
    <property type="term" value="F:oxidoreductase activity, acting on paired donors, with incorporation or reduction of molecular oxygen"/>
    <property type="evidence" value="ECO:0007669"/>
    <property type="project" value="InterPro"/>
</dbReference>
<keyword evidence="6" id="KW-1185">Reference proteome</keyword>
<dbReference type="InterPro" id="IPR002401">
    <property type="entry name" value="Cyt_P450_E_grp-I"/>
</dbReference>
<accession>A0AAP0BW41</accession>
<evidence type="ECO:0000256" key="4">
    <source>
        <dbReference type="SAM" id="Phobius"/>
    </source>
</evidence>
<keyword evidence="2" id="KW-0479">Metal-binding</keyword>
<dbReference type="GO" id="GO:0005506">
    <property type="term" value="F:iron ion binding"/>
    <property type="evidence" value="ECO:0007669"/>
    <property type="project" value="InterPro"/>
</dbReference>
<protein>
    <submittedName>
        <fullName evidence="5">Cytochrome P450 71B10</fullName>
    </submittedName>
</protein>
<dbReference type="GO" id="GO:0020037">
    <property type="term" value="F:heme binding"/>
    <property type="evidence" value="ECO:0007669"/>
    <property type="project" value="InterPro"/>
</dbReference>
<dbReference type="PANTHER" id="PTHR47955:SF12">
    <property type="entry name" value="(RAPE) HYPOTHETICAL PROTEIN"/>
    <property type="match status" value="1"/>
</dbReference>
<dbReference type="PRINTS" id="PR00463">
    <property type="entry name" value="EP450I"/>
</dbReference>
<keyword evidence="3" id="KW-0408">Iron</keyword>
<keyword evidence="4" id="KW-1133">Transmembrane helix</keyword>
<keyword evidence="4" id="KW-0472">Membrane</keyword>
<gene>
    <name evidence="5" type="primary">CYP71B10</name>
    <name evidence="5" type="ORF">KSP39_PZI003326</name>
</gene>
<evidence type="ECO:0000313" key="6">
    <source>
        <dbReference type="Proteomes" id="UP001418222"/>
    </source>
</evidence>
<dbReference type="Proteomes" id="UP001418222">
    <property type="component" value="Unassembled WGS sequence"/>
</dbReference>
<dbReference type="Pfam" id="PF00067">
    <property type="entry name" value="p450"/>
    <property type="match status" value="1"/>
</dbReference>
<dbReference type="GO" id="GO:0004497">
    <property type="term" value="F:monooxygenase activity"/>
    <property type="evidence" value="ECO:0007669"/>
    <property type="project" value="InterPro"/>
</dbReference>
<dbReference type="AlphaFoldDB" id="A0AAP0BW41"/>
<dbReference type="Gene3D" id="1.10.630.10">
    <property type="entry name" value="Cytochrome P450"/>
    <property type="match status" value="1"/>
</dbReference>
<feature type="transmembrane region" description="Helical" evidence="4">
    <location>
        <begin position="23"/>
        <end position="43"/>
    </location>
</feature>
<proteinExistence type="inferred from homology"/>
<comment type="caution">
    <text evidence="5">The sequence shown here is derived from an EMBL/GenBank/DDBJ whole genome shotgun (WGS) entry which is preliminary data.</text>
</comment>
<comment type="similarity">
    <text evidence="1">Belongs to the cytochrome P450 family.</text>
</comment>
<dbReference type="PANTHER" id="PTHR47955">
    <property type="entry name" value="CYTOCHROME P450 FAMILY 71 PROTEIN"/>
    <property type="match status" value="1"/>
</dbReference>
<evidence type="ECO:0000256" key="3">
    <source>
        <dbReference type="ARBA" id="ARBA00023004"/>
    </source>
</evidence>
<dbReference type="InterPro" id="IPR001128">
    <property type="entry name" value="Cyt_P450"/>
</dbReference>
<evidence type="ECO:0000313" key="5">
    <source>
        <dbReference type="EMBL" id="KAK8951362.1"/>
    </source>
</evidence>
<keyword evidence="4" id="KW-0812">Transmembrane</keyword>
<dbReference type="EMBL" id="JBBWWQ010000003">
    <property type="protein sequence ID" value="KAK8951362.1"/>
    <property type="molecule type" value="Genomic_DNA"/>
</dbReference>
<sequence>MTANQTHHFLQALEEVLNYKVPLSISPLLFPLLLFLCTLLYLVSSKHGRMKNLPPTPGISIPLFGHFHLLRSTPHISLHRLSQKHGSLIRLNLGPSPTIVSSSPETAAKILKTYDTHFCSRPSLTSTSRYSYGDLGLAFSPYNQHWMKLRRFSNAHIFSPSRVHSLRAIREQEVEAMVNAVSIQSATLVNVSDAFTNLFNNIMFREVFGKRPGSGDYAECGMRSRYHELISEVSFLMGGFFWGDLSPFLAWVDVVRGWRGKLERSFQALDAVLEEEIAEGLKKKQRQEAGPSAEDGNTCFLDVLLQHISDAQNGKNDSADLQLNIVEAKALLVVEHVHWGNRYFCISVGLGNGGFDEES</sequence>
<reference evidence="5 6" key="1">
    <citation type="journal article" date="2022" name="Nat. Plants">
        <title>Genomes of leafy and leafless Platanthera orchids illuminate the evolution of mycoheterotrophy.</title>
        <authorList>
            <person name="Li M.H."/>
            <person name="Liu K.W."/>
            <person name="Li Z."/>
            <person name="Lu H.C."/>
            <person name="Ye Q.L."/>
            <person name="Zhang D."/>
            <person name="Wang J.Y."/>
            <person name="Li Y.F."/>
            <person name="Zhong Z.M."/>
            <person name="Liu X."/>
            <person name="Yu X."/>
            <person name="Liu D.K."/>
            <person name="Tu X.D."/>
            <person name="Liu B."/>
            <person name="Hao Y."/>
            <person name="Liao X.Y."/>
            <person name="Jiang Y.T."/>
            <person name="Sun W.H."/>
            <person name="Chen J."/>
            <person name="Chen Y.Q."/>
            <person name="Ai Y."/>
            <person name="Zhai J.W."/>
            <person name="Wu S.S."/>
            <person name="Zhou Z."/>
            <person name="Hsiao Y.Y."/>
            <person name="Wu W.L."/>
            <person name="Chen Y.Y."/>
            <person name="Lin Y.F."/>
            <person name="Hsu J.L."/>
            <person name="Li C.Y."/>
            <person name="Wang Z.W."/>
            <person name="Zhao X."/>
            <person name="Zhong W.Y."/>
            <person name="Ma X.K."/>
            <person name="Ma L."/>
            <person name="Huang J."/>
            <person name="Chen G.Z."/>
            <person name="Huang M.Z."/>
            <person name="Huang L."/>
            <person name="Peng D.H."/>
            <person name="Luo Y.B."/>
            <person name="Zou S.Q."/>
            <person name="Chen S.P."/>
            <person name="Lan S."/>
            <person name="Tsai W.C."/>
            <person name="Van de Peer Y."/>
            <person name="Liu Z.J."/>
        </authorList>
    </citation>
    <scope>NUCLEOTIDE SEQUENCE [LARGE SCALE GENOMIC DNA]</scope>
    <source>
        <strain evidence="5">Lor287</strain>
    </source>
</reference>
<evidence type="ECO:0000256" key="2">
    <source>
        <dbReference type="ARBA" id="ARBA00022723"/>
    </source>
</evidence>
<dbReference type="InterPro" id="IPR036396">
    <property type="entry name" value="Cyt_P450_sf"/>
</dbReference>
<organism evidence="5 6">
    <name type="scientific">Platanthera zijinensis</name>
    <dbReference type="NCBI Taxonomy" id="2320716"/>
    <lineage>
        <taxon>Eukaryota</taxon>
        <taxon>Viridiplantae</taxon>
        <taxon>Streptophyta</taxon>
        <taxon>Embryophyta</taxon>
        <taxon>Tracheophyta</taxon>
        <taxon>Spermatophyta</taxon>
        <taxon>Magnoliopsida</taxon>
        <taxon>Liliopsida</taxon>
        <taxon>Asparagales</taxon>
        <taxon>Orchidaceae</taxon>
        <taxon>Orchidoideae</taxon>
        <taxon>Orchideae</taxon>
        <taxon>Orchidinae</taxon>
        <taxon>Platanthera</taxon>
    </lineage>
</organism>
<dbReference type="SUPFAM" id="SSF48264">
    <property type="entry name" value="Cytochrome P450"/>
    <property type="match status" value="1"/>
</dbReference>
<evidence type="ECO:0000256" key="1">
    <source>
        <dbReference type="ARBA" id="ARBA00010617"/>
    </source>
</evidence>
<name>A0AAP0BW41_9ASPA</name>